<dbReference type="RefSeq" id="WP_394824277.1">
    <property type="nucleotide sequence ID" value="NZ_CP089984.1"/>
</dbReference>
<gene>
    <name evidence="2" type="ORF">LZC94_43370</name>
</gene>
<evidence type="ECO:0000256" key="1">
    <source>
        <dbReference type="SAM" id="SignalP"/>
    </source>
</evidence>
<name>A0ABZ2LXR8_9BACT</name>
<dbReference type="EMBL" id="CP089984">
    <property type="protein sequence ID" value="WXB14653.1"/>
    <property type="molecule type" value="Genomic_DNA"/>
</dbReference>
<protein>
    <recommendedName>
        <fullName evidence="4">Outer membrane protein beta-barrel domain-containing protein</fullName>
    </recommendedName>
</protein>
<organism evidence="2 3">
    <name type="scientific">Pendulispora albinea</name>
    <dbReference type="NCBI Taxonomy" id="2741071"/>
    <lineage>
        <taxon>Bacteria</taxon>
        <taxon>Pseudomonadati</taxon>
        <taxon>Myxococcota</taxon>
        <taxon>Myxococcia</taxon>
        <taxon>Myxococcales</taxon>
        <taxon>Sorangiineae</taxon>
        <taxon>Pendulisporaceae</taxon>
        <taxon>Pendulispora</taxon>
    </lineage>
</organism>
<dbReference type="Proteomes" id="UP001370348">
    <property type="component" value="Chromosome"/>
</dbReference>
<accession>A0ABZ2LXR8</accession>
<evidence type="ECO:0000313" key="3">
    <source>
        <dbReference type="Proteomes" id="UP001370348"/>
    </source>
</evidence>
<proteinExistence type="predicted"/>
<feature type="chain" id="PRO_5045309460" description="Outer membrane protein beta-barrel domain-containing protein" evidence="1">
    <location>
        <begin position="33"/>
        <end position="194"/>
    </location>
</feature>
<reference evidence="2 3" key="1">
    <citation type="submission" date="2021-12" db="EMBL/GenBank/DDBJ databases">
        <title>Discovery of the Pendulisporaceae a myxobacterial family with distinct sporulation behavior and unique specialized metabolism.</title>
        <authorList>
            <person name="Garcia R."/>
            <person name="Popoff A."/>
            <person name="Bader C.D."/>
            <person name="Loehr J."/>
            <person name="Walesch S."/>
            <person name="Walt C."/>
            <person name="Boldt J."/>
            <person name="Bunk B."/>
            <person name="Haeckl F.J.F.P.J."/>
            <person name="Gunesch A.P."/>
            <person name="Birkelbach J."/>
            <person name="Nuebel U."/>
            <person name="Pietschmann T."/>
            <person name="Bach T."/>
            <person name="Mueller R."/>
        </authorList>
    </citation>
    <scope>NUCLEOTIDE SEQUENCE [LARGE SCALE GENOMIC DNA]</scope>
    <source>
        <strain evidence="2 3">MSr11954</strain>
    </source>
</reference>
<sequence>MEHRPPVLTRRTLPTVALYLAAITWTSGPAQAAPQISTGATIGGAVTDLRLDDGPHSAFHLGARGDLFLLRNSERDIGVGPFVEVLTAAFDTLETGGGASVLLPIFSSFPVILSGGAYARRAPSLGWEGGVSTTLFFGAMGYNFHSTYEMQNGLFVSGRYGLGDGHQGDVIIGARLDLMLFALPAIFLYEAIAH</sequence>
<feature type="signal peptide" evidence="1">
    <location>
        <begin position="1"/>
        <end position="32"/>
    </location>
</feature>
<evidence type="ECO:0000313" key="2">
    <source>
        <dbReference type="EMBL" id="WXB14653.1"/>
    </source>
</evidence>
<evidence type="ECO:0008006" key="4">
    <source>
        <dbReference type="Google" id="ProtNLM"/>
    </source>
</evidence>
<keyword evidence="3" id="KW-1185">Reference proteome</keyword>
<keyword evidence="1" id="KW-0732">Signal</keyword>